<name>A0A401Z3Y1_9ACTN</name>
<dbReference type="InterPro" id="IPR014862">
    <property type="entry name" value="TrwC"/>
</dbReference>
<dbReference type="Pfam" id="PF13604">
    <property type="entry name" value="AAA_30"/>
    <property type="match status" value="1"/>
</dbReference>
<proteinExistence type="predicted"/>
<protein>
    <submittedName>
        <fullName evidence="3">TraA/ATP-dependent exoDNAse/relaxase</fullName>
    </submittedName>
</protein>
<evidence type="ECO:0000313" key="4">
    <source>
        <dbReference type="Proteomes" id="UP000286931"/>
    </source>
</evidence>
<feature type="compositionally biased region" description="Basic and acidic residues" evidence="1">
    <location>
        <begin position="1242"/>
        <end position="1281"/>
    </location>
</feature>
<feature type="region of interest" description="Disordered" evidence="1">
    <location>
        <begin position="1242"/>
        <end position="1304"/>
    </location>
</feature>
<gene>
    <name evidence="3" type="ORF">EHYA_09301</name>
</gene>
<dbReference type="Gene3D" id="3.40.50.300">
    <property type="entry name" value="P-loop containing nucleotide triphosphate hydrolases"/>
    <property type="match status" value="2"/>
</dbReference>
<feature type="domain" description="TrwC relaxase" evidence="2">
    <location>
        <begin position="32"/>
        <end position="403"/>
    </location>
</feature>
<dbReference type="RefSeq" id="WP_218043263.1">
    <property type="nucleotide sequence ID" value="NZ_BIFH01000050.1"/>
</dbReference>
<dbReference type="Proteomes" id="UP000286931">
    <property type="component" value="Unassembled WGS sequence"/>
</dbReference>
<sequence length="1304" mass="140353">MAWVTAIGPDMAQVDYRLTAECGCDQDAPVAYRTAGAAGDLIWFGKGLAEVGIEARSQVDPDAARLLMSGKDPRDGTVLLAPKMAVDPAGKLAPGPLLQAVRAAAAEAGVPLVEVLGDPRLVERVERAERGINGRKGDAYRVPVKDLEKIAAAAAHATGTTLDDLYPADELATAREHAGARVRIGNRGADLVLDLPKSFSAAVALAPDDLADALERTFLEAAWEAGTAVESWVGYTLSGHSGDGHTPDRVESSGLLGWMTVHRSARPIGTTAGDPHLHVHLNLASMVRSVDGKWRVFGSGGRDLYRHARAADSLVKARLRTLTRERFGMRWERDATTGAWEVVGIDRAVRTAFSRRSIDAVKEAGKDASTAQKKLAAARGREAKLDETAERDVRAEWRERAAALVDVDEMIRAAIPRGPDGPAPAGYGTPPPILPTPTEIAAIVLDPENGLTAHRKSFTRADLLASVIDAIPVGLVDVAQAEDLVDAVLREPGLYAAVRLPDEGTTRLTHADRYTTADILAAEQTVIDHTIAGCLGERFAQVDPDAAAAALGVAEVAQGWEYSPEQVEALDRLLVGGNAIDAVAGAASAGKTTLMTAARAAWETRGLVVRGASTAAVASENLYSEAGIASRNLAQWAMAMDAGDAFDGVDVLVVDEAAMSDDRMLARLCVEAARSHTKIALVGDPLQLRAIGVGGLFAEVHRLTAGPSLAENRRQRDPAERDALAAWREGDRHGALHTLAAASRIHATDLPEQAHAEMVTAWADARTEYIDTDPHERIARVLMLAARNTDTEKLNALARKHARTSGELAGPDVRYRRADGDDLVLAVGDVVRVRRNTWSRGAGPDVLNGYRGIVLAQDERGVRIEWRRDGADGPVLSRAWIAPARIARGDLSHGYAMTIAAAQGLTCDRAVTYGVDADAHTLYPGITRARERTDTWLALTPLEDDTTRARLGAPRGDAERLVRAVDACVDRIAHDRPDTLATHELQEPAAPAPAPAVDRLARARATLARLAADRERADLLAAMRTRPFGRRATDVLIPHAQQHEARAARTEHDAHERVLAADAGLRTAEAGQGPAVRRLEERYRTTATAADHLDRADHHQAWADEHRRRADDARARLRELERLGRLGRIGLWHAGLTRAQVAAGIEAVRAEVDQADHAAGIEHGHRAREIGDSHRLVPATIDARAELATLHRDWPHLHADALAADTTTAHHAVARAAAGAETARTEAQADLDRARGLREEAALRADMPAERSAAEDALRVDLDRERREQQVRRQRAERERQQQQQRHRRPPTPAGPAPGHGFSL</sequence>
<dbReference type="SUPFAM" id="SSF52540">
    <property type="entry name" value="P-loop containing nucleoside triphosphate hydrolases"/>
    <property type="match status" value="2"/>
</dbReference>
<dbReference type="Gene3D" id="2.30.30.940">
    <property type="match status" value="1"/>
</dbReference>
<comment type="caution">
    <text evidence="3">The sequence shown here is derived from an EMBL/GenBank/DDBJ whole genome shotgun (WGS) entry which is preliminary data.</text>
</comment>
<organism evidence="3 4">
    <name type="scientific">Embleya hyalina</name>
    <dbReference type="NCBI Taxonomy" id="516124"/>
    <lineage>
        <taxon>Bacteria</taxon>
        <taxon>Bacillati</taxon>
        <taxon>Actinomycetota</taxon>
        <taxon>Actinomycetes</taxon>
        <taxon>Kitasatosporales</taxon>
        <taxon>Streptomycetaceae</taxon>
        <taxon>Embleya</taxon>
    </lineage>
</organism>
<evidence type="ECO:0000256" key="1">
    <source>
        <dbReference type="SAM" id="MobiDB-lite"/>
    </source>
</evidence>
<accession>A0A401Z3Y1</accession>
<keyword evidence="4" id="KW-1185">Reference proteome</keyword>
<evidence type="ECO:0000313" key="3">
    <source>
        <dbReference type="EMBL" id="GCE01535.1"/>
    </source>
</evidence>
<dbReference type="SUPFAM" id="SSF55464">
    <property type="entry name" value="Origin of replication-binding domain, RBD-like"/>
    <property type="match status" value="1"/>
</dbReference>
<dbReference type="EMBL" id="BIFH01000050">
    <property type="protein sequence ID" value="GCE01535.1"/>
    <property type="molecule type" value="Genomic_DNA"/>
</dbReference>
<dbReference type="Pfam" id="PF08751">
    <property type="entry name" value="TrwC"/>
    <property type="match status" value="1"/>
</dbReference>
<reference evidence="3 4" key="1">
    <citation type="submission" date="2018-12" db="EMBL/GenBank/DDBJ databases">
        <title>Draft genome sequence of Embleya hyalina NBRC 13850T.</title>
        <authorList>
            <person name="Komaki H."/>
            <person name="Hosoyama A."/>
            <person name="Kimura A."/>
            <person name="Ichikawa N."/>
            <person name="Tamura T."/>
        </authorList>
    </citation>
    <scope>NUCLEOTIDE SEQUENCE [LARGE SCALE GENOMIC DNA]</scope>
    <source>
        <strain evidence="3 4">NBRC 13850</strain>
    </source>
</reference>
<dbReference type="InterPro" id="IPR027417">
    <property type="entry name" value="P-loop_NTPase"/>
</dbReference>
<evidence type="ECO:0000259" key="2">
    <source>
        <dbReference type="Pfam" id="PF08751"/>
    </source>
</evidence>
<dbReference type="NCBIfam" id="NF041492">
    <property type="entry name" value="MobF"/>
    <property type="match status" value="1"/>
</dbReference>
<dbReference type="CDD" id="cd18809">
    <property type="entry name" value="SF1_C_RecD"/>
    <property type="match status" value="1"/>
</dbReference>